<dbReference type="Proteomes" id="UP000887565">
    <property type="component" value="Unplaced"/>
</dbReference>
<dbReference type="WBParaSite" id="nRc.2.0.1.t46176-RA">
    <property type="protein sequence ID" value="nRc.2.0.1.t46176-RA"/>
    <property type="gene ID" value="nRc.2.0.1.g46176"/>
</dbReference>
<dbReference type="AlphaFoldDB" id="A0A915L8V1"/>
<name>A0A915L8V1_ROMCU</name>
<keyword evidence="1" id="KW-1185">Reference proteome</keyword>
<organism evidence="1 2">
    <name type="scientific">Romanomermis culicivorax</name>
    <name type="common">Nematode worm</name>
    <dbReference type="NCBI Taxonomy" id="13658"/>
    <lineage>
        <taxon>Eukaryota</taxon>
        <taxon>Metazoa</taxon>
        <taxon>Ecdysozoa</taxon>
        <taxon>Nematoda</taxon>
        <taxon>Enoplea</taxon>
        <taxon>Dorylaimia</taxon>
        <taxon>Mermithida</taxon>
        <taxon>Mermithoidea</taxon>
        <taxon>Mermithidae</taxon>
        <taxon>Romanomermis</taxon>
    </lineage>
</organism>
<accession>A0A915L8V1</accession>
<protein>
    <submittedName>
        <fullName evidence="2">Uncharacterized protein</fullName>
    </submittedName>
</protein>
<proteinExistence type="predicted"/>
<evidence type="ECO:0000313" key="1">
    <source>
        <dbReference type="Proteomes" id="UP000887565"/>
    </source>
</evidence>
<evidence type="ECO:0000313" key="2">
    <source>
        <dbReference type="WBParaSite" id="nRc.2.0.1.t46176-RA"/>
    </source>
</evidence>
<sequence>MLMKTWDADGPIEYSFAGPFSCMVSPYGQLLADL</sequence>
<reference evidence="2" key="1">
    <citation type="submission" date="2022-11" db="UniProtKB">
        <authorList>
            <consortium name="WormBaseParasite"/>
        </authorList>
    </citation>
    <scope>IDENTIFICATION</scope>
</reference>